<protein>
    <submittedName>
        <fullName evidence="7">Major facilitator superfamily transporter</fullName>
    </submittedName>
</protein>
<dbReference type="RefSeq" id="WP_145367146.1">
    <property type="nucleotide sequence ID" value="NZ_CP036275.1"/>
</dbReference>
<dbReference type="EMBL" id="CP036275">
    <property type="protein sequence ID" value="QDU36492.1"/>
    <property type="molecule type" value="Genomic_DNA"/>
</dbReference>
<evidence type="ECO:0000256" key="3">
    <source>
        <dbReference type="ARBA" id="ARBA00023136"/>
    </source>
</evidence>
<feature type="transmembrane region" description="Helical" evidence="5">
    <location>
        <begin position="54"/>
        <end position="73"/>
    </location>
</feature>
<keyword evidence="8" id="KW-1185">Reference proteome</keyword>
<reference evidence="7 8" key="1">
    <citation type="submission" date="2019-02" db="EMBL/GenBank/DDBJ databases">
        <title>Deep-cultivation of Planctomycetes and their phenomic and genomic characterization uncovers novel biology.</title>
        <authorList>
            <person name="Wiegand S."/>
            <person name="Jogler M."/>
            <person name="Boedeker C."/>
            <person name="Pinto D."/>
            <person name="Vollmers J."/>
            <person name="Rivas-Marin E."/>
            <person name="Kohn T."/>
            <person name="Peeters S.H."/>
            <person name="Heuer A."/>
            <person name="Rast P."/>
            <person name="Oberbeckmann S."/>
            <person name="Bunk B."/>
            <person name="Jeske O."/>
            <person name="Meyerdierks A."/>
            <person name="Storesund J.E."/>
            <person name="Kallscheuer N."/>
            <person name="Luecker S."/>
            <person name="Lage O.M."/>
            <person name="Pohl T."/>
            <person name="Merkel B.J."/>
            <person name="Hornburger P."/>
            <person name="Mueller R.-W."/>
            <person name="Bruemmer F."/>
            <person name="Labrenz M."/>
            <person name="Spormann A.M."/>
            <person name="Op den Camp H."/>
            <person name="Overmann J."/>
            <person name="Amann R."/>
            <person name="Jetten M.S.M."/>
            <person name="Mascher T."/>
            <person name="Medema M.H."/>
            <person name="Devos D.P."/>
            <person name="Kaster A.-K."/>
            <person name="Ovreas L."/>
            <person name="Rohde M."/>
            <person name="Galperin M.Y."/>
            <person name="Jogler C."/>
        </authorList>
    </citation>
    <scope>NUCLEOTIDE SEQUENCE [LARGE SCALE GENOMIC DNA]</scope>
    <source>
        <strain evidence="7 8">Mal4</strain>
    </source>
</reference>
<dbReference type="InterPro" id="IPR052714">
    <property type="entry name" value="MFS_Exporter"/>
</dbReference>
<dbReference type="PROSITE" id="PS50850">
    <property type="entry name" value="MFS"/>
    <property type="match status" value="1"/>
</dbReference>
<feature type="transmembrane region" description="Helical" evidence="5">
    <location>
        <begin position="144"/>
        <end position="163"/>
    </location>
</feature>
<feature type="region of interest" description="Disordered" evidence="4">
    <location>
        <begin position="399"/>
        <end position="481"/>
    </location>
</feature>
<keyword evidence="3 5" id="KW-0472">Membrane</keyword>
<feature type="transmembrane region" description="Helical" evidence="5">
    <location>
        <begin position="20"/>
        <end position="42"/>
    </location>
</feature>
<feature type="transmembrane region" description="Helical" evidence="5">
    <location>
        <begin position="255"/>
        <end position="273"/>
    </location>
</feature>
<dbReference type="KEGG" id="mri:Mal4_07780"/>
<dbReference type="PANTHER" id="PTHR23531">
    <property type="entry name" value="QUINOLENE RESISTANCE PROTEIN NORA"/>
    <property type="match status" value="1"/>
</dbReference>
<organism evidence="7 8">
    <name type="scientific">Maioricimonas rarisocia</name>
    <dbReference type="NCBI Taxonomy" id="2528026"/>
    <lineage>
        <taxon>Bacteria</taxon>
        <taxon>Pseudomonadati</taxon>
        <taxon>Planctomycetota</taxon>
        <taxon>Planctomycetia</taxon>
        <taxon>Planctomycetales</taxon>
        <taxon>Planctomycetaceae</taxon>
        <taxon>Maioricimonas</taxon>
    </lineage>
</organism>
<name>A0A517Z1Y8_9PLAN</name>
<feature type="transmembrane region" description="Helical" evidence="5">
    <location>
        <begin position="310"/>
        <end position="332"/>
    </location>
</feature>
<evidence type="ECO:0000313" key="8">
    <source>
        <dbReference type="Proteomes" id="UP000320496"/>
    </source>
</evidence>
<feature type="transmembrane region" description="Helical" evidence="5">
    <location>
        <begin position="220"/>
        <end position="243"/>
    </location>
</feature>
<feature type="transmembrane region" description="Helical" evidence="5">
    <location>
        <begin position="175"/>
        <end position="199"/>
    </location>
</feature>
<feature type="transmembrane region" description="Helical" evidence="5">
    <location>
        <begin position="115"/>
        <end position="132"/>
    </location>
</feature>
<sequence>MTTTAEPTGKPESETVYDRLFWLAYVANLLLVTANALTFRFAEFVSFLGGSEEITGRIVGVGILGGLVARMVLGQIIDGWGVRRTWIGASILFSLGCLLMATAEHLGVGIYAGRILYTIGLGSMFACSIAHIQARVSAFRRTEVLGALGSSGFLGMILGSQIGDILFDLLPQGGALYIMLFGMVGALGLAYLVIVAYITRNDVHQRPAETHPAHRLLFRYWPGPVVLVALMMGMGFAVTTVFLTRYTTEMGLGGLRTFFTAYALSAFIVRIMSRTWNRTVGRHRLIVMGLLGHAIGHLLLIPIAHEWQLILPAVCCGFGHALLFPCVVSLGAERFPHEYRGTGTTLTLGFVDLGQVMFAPLLGRMIDQVGFHAMFVTSAAITFGVTVFYGIATLRSADSDLNPVPMDGDDELEGAPQPVLGPAGLPSSHPEPAPPESARPEPARPEPPRPEPPRPEPPRPEPSRPEPAFACAANGGQRSGG</sequence>
<gene>
    <name evidence="7" type="ORF">Mal4_07780</name>
</gene>
<evidence type="ECO:0000313" key="7">
    <source>
        <dbReference type="EMBL" id="QDU36492.1"/>
    </source>
</evidence>
<dbReference type="SUPFAM" id="SSF103473">
    <property type="entry name" value="MFS general substrate transporter"/>
    <property type="match status" value="1"/>
</dbReference>
<evidence type="ECO:0000259" key="6">
    <source>
        <dbReference type="PROSITE" id="PS50850"/>
    </source>
</evidence>
<feature type="domain" description="Major facilitator superfamily (MFS) profile" evidence="6">
    <location>
        <begin position="19"/>
        <end position="396"/>
    </location>
</feature>
<feature type="compositionally biased region" description="Basic and acidic residues" evidence="4">
    <location>
        <begin position="438"/>
        <end position="464"/>
    </location>
</feature>
<proteinExistence type="predicted"/>
<dbReference type="AlphaFoldDB" id="A0A517Z1Y8"/>
<dbReference type="PANTHER" id="PTHR23531:SF1">
    <property type="entry name" value="QUINOLENE RESISTANCE PROTEIN NORA"/>
    <property type="match status" value="1"/>
</dbReference>
<dbReference type="InterPro" id="IPR020846">
    <property type="entry name" value="MFS_dom"/>
</dbReference>
<feature type="transmembrane region" description="Helical" evidence="5">
    <location>
        <begin position="85"/>
        <end position="103"/>
    </location>
</feature>
<feature type="transmembrane region" description="Helical" evidence="5">
    <location>
        <begin position="369"/>
        <end position="392"/>
    </location>
</feature>
<keyword evidence="1 5" id="KW-0812">Transmembrane</keyword>
<feature type="transmembrane region" description="Helical" evidence="5">
    <location>
        <begin position="344"/>
        <end position="363"/>
    </location>
</feature>
<evidence type="ECO:0000256" key="5">
    <source>
        <dbReference type="SAM" id="Phobius"/>
    </source>
</evidence>
<dbReference type="Proteomes" id="UP000320496">
    <property type="component" value="Chromosome"/>
</dbReference>
<keyword evidence="2 5" id="KW-1133">Transmembrane helix</keyword>
<dbReference type="InterPro" id="IPR036259">
    <property type="entry name" value="MFS_trans_sf"/>
</dbReference>
<evidence type="ECO:0000256" key="2">
    <source>
        <dbReference type="ARBA" id="ARBA00022989"/>
    </source>
</evidence>
<dbReference type="OrthoDB" id="211449at2"/>
<evidence type="ECO:0000256" key="4">
    <source>
        <dbReference type="SAM" id="MobiDB-lite"/>
    </source>
</evidence>
<dbReference type="Pfam" id="PF07690">
    <property type="entry name" value="MFS_1"/>
    <property type="match status" value="1"/>
</dbReference>
<accession>A0A517Z1Y8</accession>
<dbReference type="Gene3D" id="1.20.1250.20">
    <property type="entry name" value="MFS general substrate transporter like domains"/>
    <property type="match status" value="1"/>
</dbReference>
<evidence type="ECO:0000256" key="1">
    <source>
        <dbReference type="ARBA" id="ARBA00022692"/>
    </source>
</evidence>
<feature type="transmembrane region" description="Helical" evidence="5">
    <location>
        <begin position="285"/>
        <end position="304"/>
    </location>
</feature>
<dbReference type="GO" id="GO:0022857">
    <property type="term" value="F:transmembrane transporter activity"/>
    <property type="evidence" value="ECO:0007669"/>
    <property type="project" value="InterPro"/>
</dbReference>
<dbReference type="InterPro" id="IPR011701">
    <property type="entry name" value="MFS"/>
</dbReference>